<dbReference type="AlphaFoldDB" id="A0AA39RN03"/>
<protein>
    <submittedName>
        <fullName evidence="1">Uncharacterized protein</fullName>
    </submittedName>
</protein>
<evidence type="ECO:0000313" key="2">
    <source>
        <dbReference type="Proteomes" id="UP001168877"/>
    </source>
</evidence>
<reference evidence="1" key="2">
    <citation type="submission" date="2023-06" db="EMBL/GenBank/DDBJ databases">
        <authorList>
            <person name="Swenson N.G."/>
            <person name="Wegrzyn J.L."/>
            <person name="Mcevoy S.L."/>
        </authorList>
    </citation>
    <scope>NUCLEOTIDE SEQUENCE</scope>
    <source>
        <strain evidence="1">NS2018</strain>
        <tissue evidence="1">Leaf</tissue>
    </source>
</reference>
<comment type="caution">
    <text evidence="1">The sequence shown here is derived from an EMBL/GenBank/DDBJ whole genome shotgun (WGS) entry which is preliminary data.</text>
</comment>
<accession>A0AA39RN03</accession>
<gene>
    <name evidence="1" type="ORF">LWI29_027469</name>
</gene>
<dbReference type="EMBL" id="JAUESC010000386">
    <property type="protein sequence ID" value="KAK0577070.1"/>
    <property type="molecule type" value="Genomic_DNA"/>
</dbReference>
<dbReference type="Proteomes" id="UP001168877">
    <property type="component" value="Unassembled WGS sequence"/>
</dbReference>
<sequence length="89" mass="10463">MGKQVNPKSGRVWSTRIQLFFNYKTKHKKTNPLTTLKLQPLHSRSFRRSNSNSNSIHYSNSLQILNAHTFLNLLSFPLSRISVIFIYWI</sequence>
<name>A0AA39RN03_ACESA</name>
<organism evidence="1 2">
    <name type="scientific">Acer saccharum</name>
    <name type="common">Sugar maple</name>
    <dbReference type="NCBI Taxonomy" id="4024"/>
    <lineage>
        <taxon>Eukaryota</taxon>
        <taxon>Viridiplantae</taxon>
        <taxon>Streptophyta</taxon>
        <taxon>Embryophyta</taxon>
        <taxon>Tracheophyta</taxon>
        <taxon>Spermatophyta</taxon>
        <taxon>Magnoliopsida</taxon>
        <taxon>eudicotyledons</taxon>
        <taxon>Gunneridae</taxon>
        <taxon>Pentapetalae</taxon>
        <taxon>rosids</taxon>
        <taxon>malvids</taxon>
        <taxon>Sapindales</taxon>
        <taxon>Sapindaceae</taxon>
        <taxon>Hippocastanoideae</taxon>
        <taxon>Acereae</taxon>
        <taxon>Acer</taxon>
    </lineage>
</organism>
<reference evidence="1" key="1">
    <citation type="journal article" date="2022" name="Plant J.">
        <title>Strategies of tolerance reflected in two North American maple genomes.</title>
        <authorList>
            <person name="McEvoy S.L."/>
            <person name="Sezen U.U."/>
            <person name="Trouern-Trend A."/>
            <person name="McMahon S.M."/>
            <person name="Schaberg P.G."/>
            <person name="Yang J."/>
            <person name="Wegrzyn J.L."/>
            <person name="Swenson N.G."/>
        </authorList>
    </citation>
    <scope>NUCLEOTIDE SEQUENCE</scope>
    <source>
        <strain evidence="1">NS2018</strain>
    </source>
</reference>
<keyword evidence="2" id="KW-1185">Reference proteome</keyword>
<proteinExistence type="predicted"/>
<evidence type="ECO:0000313" key="1">
    <source>
        <dbReference type="EMBL" id="KAK0577070.1"/>
    </source>
</evidence>